<feature type="signal peptide" evidence="1">
    <location>
        <begin position="1"/>
        <end position="18"/>
    </location>
</feature>
<evidence type="ECO:0000313" key="3">
    <source>
        <dbReference type="EMBL" id="ETV96918.1"/>
    </source>
</evidence>
<dbReference type="AlphaFoldDB" id="A0A024TSD7"/>
<dbReference type="Gene3D" id="3.50.4.10">
    <property type="entry name" value="Hepatocyte Growth Factor"/>
    <property type="match status" value="1"/>
</dbReference>
<accession>A0A024TSD7</accession>
<evidence type="ECO:0000259" key="2">
    <source>
        <dbReference type="Pfam" id="PF00024"/>
    </source>
</evidence>
<dbReference type="RefSeq" id="XP_008874164.1">
    <property type="nucleotide sequence ID" value="XM_008875942.1"/>
</dbReference>
<dbReference type="VEuPathDB" id="FungiDB:H310_09783"/>
<dbReference type="InterPro" id="IPR003609">
    <property type="entry name" value="Pan_app"/>
</dbReference>
<dbReference type="OrthoDB" id="10416422at2759"/>
<protein>
    <recommendedName>
        <fullName evidence="2">Apple domain-containing protein</fullName>
    </recommendedName>
</protein>
<dbReference type="SUPFAM" id="SSF57414">
    <property type="entry name" value="Hairpin loop containing domain-like"/>
    <property type="match status" value="1"/>
</dbReference>
<sequence>MKLALALLFLIFIQETTGASTSYDCIKGKDFLHHGDLSNSAIDTIDECKAACTSDDMCNALAFTKNRCYLKVVAQDDVLTKVVHKKDVVTCVLSGRQSSKEKHIRRGRFH</sequence>
<evidence type="ECO:0000256" key="1">
    <source>
        <dbReference type="SAM" id="SignalP"/>
    </source>
</evidence>
<gene>
    <name evidence="3" type="ORF">H310_09783</name>
</gene>
<proteinExistence type="predicted"/>
<dbReference type="Pfam" id="PF00024">
    <property type="entry name" value="PAN_1"/>
    <property type="match status" value="1"/>
</dbReference>
<dbReference type="EMBL" id="KI913974">
    <property type="protein sequence ID" value="ETV96918.1"/>
    <property type="molecule type" value="Genomic_DNA"/>
</dbReference>
<keyword evidence="1" id="KW-0732">Signal</keyword>
<reference evidence="3" key="1">
    <citation type="submission" date="2013-12" db="EMBL/GenBank/DDBJ databases">
        <title>The Genome Sequence of Aphanomyces invadans NJM9701.</title>
        <authorList>
            <consortium name="The Broad Institute Genomics Platform"/>
            <person name="Russ C."/>
            <person name="Tyler B."/>
            <person name="van West P."/>
            <person name="Dieguez-Uribeondo J."/>
            <person name="Young S.K."/>
            <person name="Zeng Q."/>
            <person name="Gargeya S."/>
            <person name="Fitzgerald M."/>
            <person name="Abouelleil A."/>
            <person name="Alvarado L."/>
            <person name="Chapman S.B."/>
            <person name="Gainer-Dewar J."/>
            <person name="Goldberg J."/>
            <person name="Griggs A."/>
            <person name="Gujja S."/>
            <person name="Hansen M."/>
            <person name="Howarth C."/>
            <person name="Imamovic A."/>
            <person name="Ireland A."/>
            <person name="Larimer J."/>
            <person name="McCowan C."/>
            <person name="Murphy C."/>
            <person name="Pearson M."/>
            <person name="Poon T.W."/>
            <person name="Priest M."/>
            <person name="Roberts A."/>
            <person name="Saif S."/>
            <person name="Shea T."/>
            <person name="Sykes S."/>
            <person name="Wortman J."/>
            <person name="Nusbaum C."/>
            <person name="Birren B."/>
        </authorList>
    </citation>
    <scope>NUCLEOTIDE SEQUENCE [LARGE SCALE GENOMIC DNA]</scope>
    <source>
        <strain evidence="3">NJM9701</strain>
    </source>
</reference>
<organism evidence="3">
    <name type="scientific">Aphanomyces invadans</name>
    <dbReference type="NCBI Taxonomy" id="157072"/>
    <lineage>
        <taxon>Eukaryota</taxon>
        <taxon>Sar</taxon>
        <taxon>Stramenopiles</taxon>
        <taxon>Oomycota</taxon>
        <taxon>Saprolegniomycetes</taxon>
        <taxon>Saprolegniales</taxon>
        <taxon>Verrucalvaceae</taxon>
        <taxon>Aphanomyces</taxon>
    </lineage>
</organism>
<feature type="chain" id="PRO_5001537755" description="Apple domain-containing protein" evidence="1">
    <location>
        <begin position="19"/>
        <end position="110"/>
    </location>
</feature>
<name>A0A024TSD7_9STRA</name>
<dbReference type="GeneID" id="20086833"/>
<feature type="domain" description="Apple" evidence="2">
    <location>
        <begin position="25"/>
        <end position="87"/>
    </location>
</feature>